<dbReference type="EMBL" id="AMCI01001106">
    <property type="protein sequence ID" value="EJX06604.1"/>
    <property type="molecule type" value="Genomic_DNA"/>
</dbReference>
<feature type="transmembrane region" description="Helical" evidence="6">
    <location>
        <begin position="22"/>
        <end position="46"/>
    </location>
</feature>
<evidence type="ECO:0000256" key="2">
    <source>
        <dbReference type="ARBA" id="ARBA00022475"/>
    </source>
</evidence>
<keyword evidence="2" id="KW-1003">Cell membrane</keyword>
<dbReference type="GO" id="GO:0005886">
    <property type="term" value="C:plasma membrane"/>
    <property type="evidence" value="ECO:0007669"/>
    <property type="project" value="UniProtKB-SubCell"/>
</dbReference>
<dbReference type="AlphaFoldDB" id="J9GHQ9"/>
<organism evidence="8">
    <name type="scientific">gut metagenome</name>
    <dbReference type="NCBI Taxonomy" id="749906"/>
    <lineage>
        <taxon>unclassified sequences</taxon>
        <taxon>metagenomes</taxon>
        <taxon>organismal metagenomes</taxon>
    </lineage>
</organism>
<accession>J9GHQ9</accession>
<dbReference type="InterPro" id="IPR007168">
    <property type="entry name" value="Phageshock_PspC_N"/>
</dbReference>
<evidence type="ECO:0000256" key="5">
    <source>
        <dbReference type="ARBA" id="ARBA00023136"/>
    </source>
</evidence>
<gene>
    <name evidence="8" type="ORF">EVA_05267</name>
</gene>
<dbReference type="PANTHER" id="PTHR33885">
    <property type="entry name" value="PHAGE SHOCK PROTEIN C"/>
    <property type="match status" value="1"/>
</dbReference>
<protein>
    <submittedName>
        <fullName evidence="8">Protein containing PspC domain protein</fullName>
    </submittedName>
</protein>
<evidence type="ECO:0000256" key="4">
    <source>
        <dbReference type="ARBA" id="ARBA00022989"/>
    </source>
</evidence>
<evidence type="ECO:0000256" key="6">
    <source>
        <dbReference type="SAM" id="Phobius"/>
    </source>
</evidence>
<keyword evidence="5 6" id="KW-0472">Membrane</keyword>
<sequence>MLAGVCAGLADFFGLDVSLVRVVYALATVFTAFAGGIIYFILLLIIPEEPNRFLNHD</sequence>
<feature type="domain" description="Phage shock protein PspC N-terminal" evidence="7">
    <location>
        <begin position="1"/>
        <end position="49"/>
    </location>
</feature>
<keyword evidence="4 6" id="KW-1133">Transmembrane helix</keyword>
<comment type="caution">
    <text evidence="8">The sequence shown here is derived from an EMBL/GenBank/DDBJ whole genome shotgun (WGS) entry which is preliminary data.</text>
</comment>
<dbReference type="PANTHER" id="PTHR33885:SF3">
    <property type="entry name" value="PHAGE SHOCK PROTEIN C"/>
    <property type="match status" value="1"/>
</dbReference>
<reference evidence="8" key="1">
    <citation type="journal article" date="2012" name="PLoS ONE">
        <title>Gene sets for utilization of primary and secondary nutrition supplies in the distal gut of endangered iberian lynx.</title>
        <authorList>
            <person name="Alcaide M."/>
            <person name="Messina E."/>
            <person name="Richter M."/>
            <person name="Bargiela R."/>
            <person name="Peplies J."/>
            <person name="Huws S.A."/>
            <person name="Newbold C.J."/>
            <person name="Golyshin P.N."/>
            <person name="Simon M.A."/>
            <person name="Lopez G."/>
            <person name="Yakimov M.M."/>
            <person name="Ferrer M."/>
        </authorList>
    </citation>
    <scope>NUCLEOTIDE SEQUENCE</scope>
</reference>
<proteinExistence type="predicted"/>
<dbReference type="InterPro" id="IPR052027">
    <property type="entry name" value="PspC"/>
</dbReference>
<comment type="subcellular location">
    <subcellularLocation>
        <location evidence="1">Cell membrane</location>
        <topology evidence="1">Single-pass membrane protein</topology>
    </subcellularLocation>
</comment>
<dbReference type="Pfam" id="PF04024">
    <property type="entry name" value="PspC"/>
    <property type="match status" value="1"/>
</dbReference>
<keyword evidence="3 6" id="KW-0812">Transmembrane</keyword>
<name>J9GHQ9_9ZZZZ</name>
<evidence type="ECO:0000259" key="7">
    <source>
        <dbReference type="Pfam" id="PF04024"/>
    </source>
</evidence>
<evidence type="ECO:0000256" key="3">
    <source>
        <dbReference type="ARBA" id="ARBA00022692"/>
    </source>
</evidence>
<evidence type="ECO:0000313" key="8">
    <source>
        <dbReference type="EMBL" id="EJX06604.1"/>
    </source>
</evidence>
<evidence type="ECO:0000256" key="1">
    <source>
        <dbReference type="ARBA" id="ARBA00004162"/>
    </source>
</evidence>